<protein>
    <recommendedName>
        <fullName evidence="5">DNA 3'-5' helicase</fullName>
        <ecNumber evidence="5">5.6.2.4</ecNumber>
    </recommendedName>
</protein>
<dbReference type="PANTHER" id="PTHR13710:SF120">
    <property type="entry name" value="BIFUNCTIONAL 3'-5' EXONUCLEASE_ATP-DEPENDENT HELICASE WRN"/>
    <property type="match status" value="1"/>
</dbReference>
<dbReference type="AlphaFoldDB" id="A0AAD6V4X7"/>
<comment type="catalytic activity">
    <reaction evidence="4">
        <text>Couples ATP hydrolysis with the unwinding of duplex DNA by translocating in the 3'-5' direction.</text>
        <dbReference type="EC" id="5.6.2.4"/>
    </reaction>
</comment>
<gene>
    <name evidence="7" type="ORF">GGX14DRAFT_661304</name>
</gene>
<keyword evidence="8" id="KW-1185">Reference proteome</keyword>
<dbReference type="GO" id="GO:0000724">
    <property type="term" value="P:double-strand break repair via homologous recombination"/>
    <property type="evidence" value="ECO:0007669"/>
    <property type="project" value="TreeGrafter"/>
</dbReference>
<dbReference type="SUPFAM" id="SSF52540">
    <property type="entry name" value="P-loop containing nucleoside triphosphate hydrolases"/>
    <property type="match status" value="1"/>
</dbReference>
<comment type="similarity">
    <text evidence="1">Belongs to the helicase family. RecQ subfamily.</text>
</comment>
<keyword evidence="7" id="KW-0378">Hydrolase</keyword>
<evidence type="ECO:0000256" key="4">
    <source>
        <dbReference type="ARBA" id="ARBA00034617"/>
    </source>
</evidence>
<dbReference type="GO" id="GO:0043138">
    <property type="term" value="F:3'-5' DNA helicase activity"/>
    <property type="evidence" value="ECO:0007669"/>
    <property type="project" value="UniProtKB-EC"/>
</dbReference>
<keyword evidence="3" id="KW-0067">ATP-binding</keyword>
<feature type="domain" description="Helicase ATP-binding" evidence="6">
    <location>
        <begin position="60"/>
        <end position="234"/>
    </location>
</feature>
<name>A0AAD6V4X7_9AGAR</name>
<accession>A0AAD6V4X7</accession>
<evidence type="ECO:0000256" key="3">
    <source>
        <dbReference type="ARBA" id="ARBA00022840"/>
    </source>
</evidence>
<evidence type="ECO:0000256" key="2">
    <source>
        <dbReference type="ARBA" id="ARBA00022741"/>
    </source>
</evidence>
<dbReference type="GO" id="GO:0005634">
    <property type="term" value="C:nucleus"/>
    <property type="evidence" value="ECO:0007669"/>
    <property type="project" value="TreeGrafter"/>
</dbReference>
<evidence type="ECO:0000256" key="5">
    <source>
        <dbReference type="ARBA" id="ARBA00034808"/>
    </source>
</evidence>
<dbReference type="GO" id="GO:0009378">
    <property type="term" value="F:four-way junction helicase activity"/>
    <property type="evidence" value="ECO:0007669"/>
    <property type="project" value="TreeGrafter"/>
</dbReference>
<dbReference type="InterPro" id="IPR027417">
    <property type="entry name" value="P-loop_NTPase"/>
</dbReference>
<organism evidence="7 8">
    <name type="scientific">Mycena pura</name>
    <dbReference type="NCBI Taxonomy" id="153505"/>
    <lineage>
        <taxon>Eukaryota</taxon>
        <taxon>Fungi</taxon>
        <taxon>Dikarya</taxon>
        <taxon>Basidiomycota</taxon>
        <taxon>Agaricomycotina</taxon>
        <taxon>Agaricomycetes</taxon>
        <taxon>Agaricomycetidae</taxon>
        <taxon>Agaricales</taxon>
        <taxon>Marasmiineae</taxon>
        <taxon>Mycenaceae</taxon>
        <taxon>Mycena</taxon>
    </lineage>
</organism>
<keyword evidence="2" id="KW-0547">Nucleotide-binding</keyword>
<dbReference type="GO" id="GO:0005694">
    <property type="term" value="C:chromosome"/>
    <property type="evidence" value="ECO:0007669"/>
    <property type="project" value="TreeGrafter"/>
</dbReference>
<comment type="caution">
    <text evidence="7">The sequence shown here is derived from an EMBL/GenBank/DDBJ whole genome shotgun (WGS) entry which is preliminary data.</text>
</comment>
<evidence type="ECO:0000256" key="1">
    <source>
        <dbReference type="ARBA" id="ARBA00005446"/>
    </source>
</evidence>
<reference evidence="7" key="1">
    <citation type="submission" date="2023-03" db="EMBL/GenBank/DDBJ databases">
        <title>Massive genome expansion in bonnet fungi (Mycena s.s.) driven by repeated elements and novel gene families across ecological guilds.</title>
        <authorList>
            <consortium name="Lawrence Berkeley National Laboratory"/>
            <person name="Harder C.B."/>
            <person name="Miyauchi S."/>
            <person name="Viragh M."/>
            <person name="Kuo A."/>
            <person name="Thoen E."/>
            <person name="Andreopoulos B."/>
            <person name="Lu D."/>
            <person name="Skrede I."/>
            <person name="Drula E."/>
            <person name="Henrissat B."/>
            <person name="Morin E."/>
            <person name="Kohler A."/>
            <person name="Barry K."/>
            <person name="LaButti K."/>
            <person name="Morin E."/>
            <person name="Salamov A."/>
            <person name="Lipzen A."/>
            <person name="Mereny Z."/>
            <person name="Hegedus B."/>
            <person name="Baldrian P."/>
            <person name="Stursova M."/>
            <person name="Weitz H."/>
            <person name="Taylor A."/>
            <person name="Grigoriev I.V."/>
            <person name="Nagy L.G."/>
            <person name="Martin F."/>
            <person name="Kauserud H."/>
        </authorList>
    </citation>
    <scope>NUCLEOTIDE SEQUENCE</scope>
    <source>
        <strain evidence="7">9144</strain>
    </source>
</reference>
<dbReference type="Gene3D" id="3.40.50.300">
    <property type="entry name" value="P-loop containing nucleotide triphosphate hydrolases"/>
    <property type="match status" value="2"/>
</dbReference>
<evidence type="ECO:0000313" key="8">
    <source>
        <dbReference type="Proteomes" id="UP001219525"/>
    </source>
</evidence>
<dbReference type="Pfam" id="PF00271">
    <property type="entry name" value="Helicase_C"/>
    <property type="match status" value="1"/>
</dbReference>
<evidence type="ECO:0000259" key="6">
    <source>
        <dbReference type="PROSITE" id="PS51192"/>
    </source>
</evidence>
<dbReference type="EMBL" id="JARJCW010000066">
    <property type="protein sequence ID" value="KAJ7199856.1"/>
    <property type="molecule type" value="Genomic_DNA"/>
</dbReference>
<dbReference type="Pfam" id="PF00270">
    <property type="entry name" value="DEAD"/>
    <property type="match status" value="1"/>
</dbReference>
<dbReference type="SMART" id="SM00487">
    <property type="entry name" value="DEXDc"/>
    <property type="match status" value="1"/>
</dbReference>
<dbReference type="GO" id="GO:0003676">
    <property type="term" value="F:nucleic acid binding"/>
    <property type="evidence" value="ECO:0007669"/>
    <property type="project" value="InterPro"/>
</dbReference>
<dbReference type="GO" id="GO:0016787">
    <property type="term" value="F:hydrolase activity"/>
    <property type="evidence" value="ECO:0007669"/>
    <property type="project" value="UniProtKB-KW"/>
</dbReference>
<dbReference type="GO" id="GO:0005524">
    <property type="term" value="F:ATP binding"/>
    <property type="evidence" value="ECO:0007669"/>
    <property type="project" value="UniProtKB-KW"/>
</dbReference>
<evidence type="ECO:0000313" key="7">
    <source>
        <dbReference type="EMBL" id="KAJ7199856.1"/>
    </source>
</evidence>
<dbReference type="InterPro" id="IPR011545">
    <property type="entry name" value="DEAD/DEAH_box_helicase_dom"/>
</dbReference>
<sequence length="366" mass="41166">MAREHDHVKRTEESQQILRQAREKARKKTGYNSDATRRDLARLFENSFKKPPYDWQIDVSEAFLLRLDVVLVAGTGAGKTIPFKFMMPLLLHREKYSLVISPLKVLQEEQAKRFKKIGLKAAAVNGDTYSSDLQKEINGQSHNAIFTSPEMCLEHDSLQKWLQDPGTGKRALGTIIDEAHCMSEWGGEFRPHYARLNTLRAILPTGAPILAASATLSPSALQDICSSLDLDLDETFFLNLGNDRPNITPSVVEKNSAKDYAAVKMHLPNPADVHSPDDLPKALVFTNAVKKTQILAAQLRCHYSHLPKGTVDFLHAHRTAKAKRRVMRDFRKGKIKILVATEAAGIVRRFRCYFDIDSYCTISINS</sequence>
<dbReference type="InterPro" id="IPR014001">
    <property type="entry name" value="Helicase_ATP-bd"/>
</dbReference>
<dbReference type="PROSITE" id="PS51192">
    <property type="entry name" value="HELICASE_ATP_BIND_1"/>
    <property type="match status" value="1"/>
</dbReference>
<dbReference type="InterPro" id="IPR001650">
    <property type="entry name" value="Helicase_C-like"/>
</dbReference>
<dbReference type="PANTHER" id="PTHR13710">
    <property type="entry name" value="DNA HELICASE RECQ FAMILY MEMBER"/>
    <property type="match status" value="1"/>
</dbReference>
<proteinExistence type="inferred from homology"/>
<dbReference type="GO" id="GO:0005737">
    <property type="term" value="C:cytoplasm"/>
    <property type="evidence" value="ECO:0007669"/>
    <property type="project" value="TreeGrafter"/>
</dbReference>
<dbReference type="Proteomes" id="UP001219525">
    <property type="component" value="Unassembled WGS sequence"/>
</dbReference>
<dbReference type="EC" id="5.6.2.4" evidence="5"/>